<evidence type="ECO:0000256" key="1">
    <source>
        <dbReference type="SAM" id="MobiDB-lite"/>
    </source>
</evidence>
<feature type="region of interest" description="Disordered" evidence="1">
    <location>
        <begin position="16"/>
        <end position="57"/>
    </location>
</feature>
<dbReference type="OrthoDB" id="2448591at2759"/>
<dbReference type="EMBL" id="KV442045">
    <property type="protein sequence ID" value="OAQ28870.1"/>
    <property type="molecule type" value="Genomic_DNA"/>
</dbReference>
<dbReference type="AlphaFoldDB" id="A0A197JUH9"/>
<proteinExistence type="predicted"/>
<evidence type="ECO:0000313" key="3">
    <source>
        <dbReference type="Proteomes" id="UP000078512"/>
    </source>
</evidence>
<name>A0A197JUH9_9FUNG</name>
<feature type="compositionally biased region" description="Low complexity" evidence="1">
    <location>
        <begin position="33"/>
        <end position="57"/>
    </location>
</feature>
<reference evidence="2 3" key="1">
    <citation type="submission" date="2016-05" db="EMBL/GenBank/DDBJ databases">
        <title>Genome sequencing reveals origins of a unique bacterial endosymbiosis in the earliest lineages of terrestrial Fungi.</title>
        <authorList>
            <consortium name="DOE Joint Genome Institute"/>
            <person name="Uehling J."/>
            <person name="Gryganskyi A."/>
            <person name="Hameed K."/>
            <person name="Tschaplinski T."/>
            <person name="Misztal P."/>
            <person name="Wu S."/>
            <person name="Desiro A."/>
            <person name="Vande Pol N."/>
            <person name="Du Z.-Y."/>
            <person name="Zienkiewicz A."/>
            <person name="Zienkiewicz K."/>
            <person name="Morin E."/>
            <person name="Tisserant E."/>
            <person name="Splivallo R."/>
            <person name="Hainaut M."/>
            <person name="Henrissat B."/>
            <person name="Ohm R."/>
            <person name="Kuo A."/>
            <person name="Yan J."/>
            <person name="Lipzen A."/>
            <person name="Nolan M."/>
            <person name="Labutti K."/>
            <person name="Barry K."/>
            <person name="Goldstein A."/>
            <person name="Labbe J."/>
            <person name="Schadt C."/>
            <person name="Tuskan G."/>
            <person name="Grigoriev I."/>
            <person name="Martin F."/>
            <person name="Vilgalys R."/>
            <person name="Bonito G."/>
        </authorList>
    </citation>
    <scope>NUCLEOTIDE SEQUENCE [LARGE SCALE GENOMIC DNA]</scope>
    <source>
        <strain evidence="2 3">AG-77</strain>
    </source>
</reference>
<evidence type="ECO:0000313" key="2">
    <source>
        <dbReference type="EMBL" id="OAQ28870.1"/>
    </source>
</evidence>
<protein>
    <submittedName>
        <fullName evidence="2">Uncharacterized protein</fullName>
    </submittedName>
</protein>
<gene>
    <name evidence="2" type="ORF">K457DRAFT_19794</name>
</gene>
<sequence>MASPLLRQAMLGAAQRNTNAGGPPLPGGSASTPNPLQPVAQAQPAAAPAATNTPNQIPVQAQPVTTPAVPVAPGVPHTLVTSPTPNLAQVQPAVAPIAPAAPVTLAASANAPIQNPVHVQSALGQVQPAAAQTQPAAAPPIAITPPARGPLPKSLVAGMMTALVAATTPSQNNATLSTLESIALSAFTTAVTAAEAEALRPPLQEHLTLATALAVLGSQATTMAERLAVERLAPLLLERDPNCPFKEYSFIYESPNLGSRIDALYVPRQHRPKLHSKRRRMAVAQYQILQLPLPLNQQLQRQVAVQWRAVCNFMYARQERYAKMRQFQSRLSTTLNENLGTGSWILRLNKRVQKIFSDRVLSPEKLKGRQKSTSLKGNIEGVPYRVKDVRGWIRDADRFRTQLGSKRARWSKTKLQHRLTQGSDIRSRLCGPLVFGLLEQQAGYAVEKLVRDRFASALSYAIEQQMDEHRHYMNRLMARMIKHFHKPATPGRRGGVNWLTPELQGLYNKIQLVYRNEQTIHQKALEETAQQQVISRHSWELLTKQRWEWHQYEREQLRVHHHLSQEVWRWRVRLQDPDLLAEMRLWSRTAFIRPNPPSLTELAAMAPPIPEYSCPVSELLYECSPAVMAWRHQQAALQQTLAQFQEYEARLAQFHDRNLEIKHKSNLEMEKLERKRHSKVLVEENRLKLAFGEWVNEQRMQQLQDSQHLIPAAQLQLQQQILQAQQQNQQLQRQLQ</sequence>
<accession>A0A197JUH9</accession>
<keyword evidence="3" id="KW-1185">Reference proteome</keyword>
<organism evidence="2 3">
    <name type="scientific">Linnemannia elongata AG-77</name>
    <dbReference type="NCBI Taxonomy" id="1314771"/>
    <lineage>
        <taxon>Eukaryota</taxon>
        <taxon>Fungi</taxon>
        <taxon>Fungi incertae sedis</taxon>
        <taxon>Mucoromycota</taxon>
        <taxon>Mortierellomycotina</taxon>
        <taxon>Mortierellomycetes</taxon>
        <taxon>Mortierellales</taxon>
        <taxon>Mortierellaceae</taxon>
        <taxon>Linnemannia</taxon>
    </lineage>
</organism>
<dbReference type="Proteomes" id="UP000078512">
    <property type="component" value="Unassembled WGS sequence"/>
</dbReference>